<gene>
    <name evidence="2" type="ORF">D5086_0000029540</name>
</gene>
<dbReference type="GO" id="GO:0006952">
    <property type="term" value="P:defense response"/>
    <property type="evidence" value="ECO:0007669"/>
    <property type="project" value="UniProtKB-KW"/>
</dbReference>
<protein>
    <submittedName>
        <fullName evidence="2">Uncharacterized protein</fullName>
    </submittedName>
</protein>
<dbReference type="EMBL" id="RCHU01000075">
    <property type="protein sequence ID" value="TKS15830.1"/>
    <property type="molecule type" value="Genomic_DNA"/>
</dbReference>
<dbReference type="AlphaFoldDB" id="A0A4U5QXC6"/>
<name>A0A4U5QXC6_POPAL</name>
<comment type="caution">
    <text evidence="2">The sequence shown here is derived from an EMBL/GenBank/DDBJ whole genome shotgun (WGS) entry which is preliminary data.</text>
</comment>
<keyword evidence="1" id="KW-0611">Plant defense</keyword>
<reference evidence="2" key="1">
    <citation type="submission" date="2018-10" db="EMBL/GenBank/DDBJ databases">
        <title>Population genomic analysis revealed the cold adaptation of white poplar.</title>
        <authorList>
            <person name="Liu Y.-J."/>
        </authorList>
    </citation>
    <scope>NUCLEOTIDE SEQUENCE [LARGE SCALE GENOMIC DNA]</scope>
    <source>
        <strain evidence="2">PAL-ZL1</strain>
    </source>
</reference>
<accession>A0A4U5QXC6</accession>
<dbReference type="PANTHER" id="PTHR36766">
    <property type="entry name" value="PLANT BROAD-SPECTRUM MILDEW RESISTANCE PROTEIN RPW8"/>
    <property type="match status" value="1"/>
</dbReference>
<dbReference type="InterPro" id="IPR032675">
    <property type="entry name" value="LRR_dom_sf"/>
</dbReference>
<evidence type="ECO:0000313" key="2">
    <source>
        <dbReference type="EMBL" id="TKS15830.1"/>
    </source>
</evidence>
<dbReference type="Gene3D" id="3.80.10.10">
    <property type="entry name" value="Ribonuclease Inhibitor"/>
    <property type="match status" value="1"/>
</dbReference>
<dbReference type="SUPFAM" id="SSF52058">
    <property type="entry name" value="L domain-like"/>
    <property type="match status" value="1"/>
</dbReference>
<sequence length="141" mass="16095">MPLQQTMKMTSPVSSTSSSITRPLSKLKRLYIYSIDDMESVPEVGLQNLSSLQQLSIYECPRLKSLPLPDQGMHSFQKLHISNCRVLKLLSESESQGMIPYLPSLQLLIIKNCSEELRGRTRGWERRARRSGLTLNTFQLL</sequence>
<evidence type="ECO:0000256" key="1">
    <source>
        <dbReference type="ARBA" id="ARBA00022821"/>
    </source>
</evidence>
<dbReference type="PANTHER" id="PTHR36766:SF40">
    <property type="entry name" value="DISEASE RESISTANCE PROTEIN RGA3"/>
    <property type="match status" value="1"/>
</dbReference>
<organism evidence="2">
    <name type="scientific">Populus alba</name>
    <name type="common">White poplar</name>
    <dbReference type="NCBI Taxonomy" id="43335"/>
    <lineage>
        <taxon>Eukaryota</taxon>
        <taxon>Viridiplantae</taxon>
        <taxon>Streptophyta</taxon>
        <taxon>Embryophyta</taxon>
        <taxon>Tracheophyta</taxon>
        <taxon>Spermatophyta</taxon>
        <taxon>Magnoliopsida</taxon>
        <taxon>eudicotyledons</taxon>
        <taxon>Gunneridae</taxon>
        <taxon>Pentapetalae</taxon>
        <taxon>rosids</taxon>
        <taxon>fabids</taxon>
        <taxon>Malpighiales</taxon>
        <taxon>Salicaceae</taxon>
        <taxon>Saliceae</taxon>
        <taxon>Populus</taxon>
    </lineage>
</organism>
<proteinExistence type="predicted"/>